<dbReference type="STRING" id="37003.ENSKMAP00000007124"/>
<keyword evidence="5" id="KW-1185">Reference proteome</keyword>
<dbReference type="Pfam" id="PF14909">
    <property type="entry name" value="SPATA6"/>
    <property type="match status" value="1"/>
</dbReference>
<dbReference type="GeneTree" id="ENSGT00530000063821"/>
<dbReference type="GO" id="GO:0007283">
    <property type="term" value="P:spermatogenesis"/>
    <property type="evidence" value="ECO:0007669"/>
    <property type="project" value="InterPro"/>
</dbReference>
<evidence type="ECO:0000256" key="2">
    <source>
        <dbReference type="ARBA" id="ARBA00022553"/>
    </source>
</evidence>
<evidence type="ECO:0000259" key="3">
    <source>
        <dbReference type="Pfam" id="PF14909"/>
    </source>
</evidence>
<reference evidence="4" key="1">
    <citation type="submission" date="2025-08" db="UniProtKB">
        <authorList>
            <consortium name="Ensembl"/>
        </authorList>
    </citation>
    <scope>IDENTIFICATION</scope>
</reference>
<accession>A0A3Q3A859</accession>
<evidence type="ECO:0000256" key="1">
    <source>
        <dbReference type="ARBA" id="ARBA00006215"/>
    </source>
</evidence>
<dbReference type="InterPro" id="IPR042769">
    <property type="entry name" value="SPATA6_fam"/>
</dbReference>
<dbReference type="Proteomes" id="UP000264800">
    <property type="component" value="Unplaced"/>
</dbReference>
<dbReference type="PANTHER" id="PTHR16435:SF6">
    <property type="entry name" value="IP09370P"/>
    <property type="match status" value="1"/>
</dbReference>
<dbReference type="AlphaFoldDB" id="A0A3Q3A859"/>
<keyword evidence="2" id="KW-0597">Phosphoprotein</keyword>
<feature type="domain" description="Spermatogenesis-associated protein 6 N-terminal" evidence="3">
    <location>
        <begin position="30"/>
        <end position="99"/>
    </location>
</feature>
<evidence type="ECO:0000313" key="5">
    <source>
        <dbReference type="Proteomes" id="UP000264800"/>
    </source>
</evidence>
<protein>
    <recommendedName>
        <fullName evidence="3">Spermatogenesis-associated protein 6 N-terminal domain-containing protein</fullName>
    </recommendedName>
</protein>
<dbReference type="GO" id="GO:0120212">
    <property type="term" value="C:sperm head-tail coupling apparatus"/>
    <property type="evidence" value="ECO:0007669"/>
    <property type="project" value="InterPro"/>
</dbReference>
<dbReference type="InterPro" id="IPR032732">
    <property type="entry name" value="SPATA6_N"/>
</dbReference>
<name>A0A3Q3A859_KRYMA</name>
<comment type="similarity">
    <text evidence="1">Belongs to the SPATA6 family.</text>
</comment>
<reference evidence="4" key="2">
    <citation type="submission" date="2025-09" db="UniProtKB">
        <authorList>
            <consortium name="Ensembl"/>
        </authorList>
    </citation>
    <scope>IDENTIFICATION</scope>
</reference>
<dbReference type="PANTHER" id="PTHR16435">
    <property type="entry name" value="SPERMATOGENESIS-ASSOCIATED PROTEIN 6 SPATA6"/>
    <property type="match status" value="1"/>
</dbReference>
<organism evidence="4 5">
    <name type="scientific">Kryptolebias marmoratus</name>
    <name type="common">Mangrove killifish</name>
    <name type="synonym">Rivulus marmoratus</name>
    <dbReference type="NCBI Taxonomy" id="37003"/>
    <lineage>
        <taxon>Eukaryota</taxon>
        <taxon>Metazoa</taxon>
        <taxon>Chordata</taxon>
        <taxon>Craniata</taxon>
        <taxon>Vertebrata</taxon>
        <taxon>Euteleostomi</taxon>
        <taxon>Actinopterygii</taxon>
        <taxon>Neopterygii</taxon>
        <taxon>Teleostei</taxon>
        <taxon>Neoteleostei</taxon>
        <taxon>Acanthomorphata</taxon>
        <taxon>Ovalentaria</taxon>
        <taxon>Atherinomorphae</taxon>
        <taxon>Cyprinodontiformes</taxon>
        <taxon>Rivulidae</taxon>
        <taxon>Kryptolebias</taxon>
    </lineage>
</organism>
<dbReference type="Ensembl" id="ENSKMAT00000007239.1">
    <property type="protein sequence ID" value="ENSKMAP00000007124.1"/>
    <property type="gene ID" value="ENSKMAG00000005378.1"/>
</dbReference>
<proteinExistence type="inferred from homology"/>
<sequence length="110" mass="12542">MLYRVNRLKGNTKATTQPKVKNKTMFLPCSQVSCPGVRLPTKDDVYLSMCFMGQYSQSECLPAVFPLLVHEKMTFEKIFRYAVDPGDIAVMLECKCQCFVTVSLEPSKYQ</sequence>
<evidence type="ECO:0000313" key="4">
    <source>
        <dbReference type="Ensembl" id="ENSKMAP00000007124.1"/>
    </source>
</evidence>
<dbReference type="GO" id="GO:0032027">
    <property type="term" value="F:myosin light chain binding"/>
    <property type="evidence" value="ECO:0007669"/>
    <property type="project" value="InterPro"/>
</dbReference>